<feature type="domain" description="Fibronectin type-III" evidence="1">
    <location>
        <begin position="38"/>
        <end position="134"/>
    </location>
</feature>
<dbReference type="InterPro" id="IPR036116">
    <property type="entry name" value="FN3_sf"/>
</dbReference>
<dbReference type="Proteomes" id="UP001235939">
    <property type="component" value="Chromosome 11"/>
</dbReference>
<dbReference type="PANTHER" id="PTHR46957:SF3">
    <property type="entry name" value="CYTOKINE RECEPTOR"/>
    <property type="match status" value="1"/>
</dbReference>
<sequence>MDASDMRNKHHVQPLLTWSTNADHPVSLDQKPLQVPGPPLELKMNNRTSTALQMSWNEPLEKNGILVNYKVEVVAVESFLESHMGWNSSETVLLDSYTVTGLHPASQYNISVRASTSVGYGPATTILAYTINDGNWVLISQGHKTDCKPPYTTSQVSNQIIYISLHIAH</sequence>
<protein>
    <submittedName>
        <fullName evidence="2">PTPRK</fullName>
    </submittedName>
</protein>
<dbReference type="SMART" id="SM00060">
    <property type="entry name" value="FN3"/>
    <property type="match status" value="1"/>
</dbReference>
<dbReference type="Pfam" id="PF00041">
    <property type="entry name" value="fn3"/>
    <property type="match status" value="1"/>
</dbReference>
<dbReference type="Gene3D" id="2.60.40.10">
    <property type="entry name" value="Immunoglobulins"/>
    <property type="match status" value="1"/>
</dbReference>
<dbReference type="InterPro" id="IPR003961">
    <property type="entry name" value="FN3_dom"/>
</dbReference>
<dbReference type="InterPro" id="IPR050713">
    <property type="entry name" value="RTP_Phos/Ushers"/>
</dbReference>
<evidence type="ECO:0000313" key="3">
    <source>
        <dbReference type="Proteomes" id="UP001235939"/>
    </source>
</evidence>
<accession>A0ABY6KYR8</accession>
<reference evidence="2 3" key="1">
    <citation type="submission" date="2022-01" db="EMBL/GenBank/DDBJ databases">
        <title>A chromosomal length assembly of Cordylochernes scorpioides.</title>
        <authorList>
            <person name="Zeh D."/>
            <person name="Zeh J."/>
        </authorList>
    </citation>
    <scope>NUCLEOTIDE SEQUENCE [LARGE SCALE GENOMIC DNA]</scope>
    <source>
        <strain evidence="2">IN4F17</strain>
        <tissue evidence="2">Whole Body</tissue>
    </source>
</reference>
<dbReference type="SUPFAM" id="SSF49265">
    <property type="entry name" value="Fibronectin type III"/>
    <property type="match status" value="1"/>
</dbReference>
<proteinExistence type="predicted"/>
<dbReference type="EMBL" id="CP092873">
    <property type="protein sequence ID" value="UYV73764.1"/>
    <property type="molecule type" value="Genomic_DNA"/>
</dbReference>
<evidence type="ECO:0000313" key="2">
    <source>
        <dbReference type="EMBL" id="UYV73764.1"/>
    </source>
</evidence>
<organism evidence="2 3">
    <name type="scientific">Cordylochernes scorpioides</name>
    <dbReference type="NCBI Taxonomy" id="51811"/>
    <lineage>
        <taxon>Eukaryota</taxon>
        <taxon>Metazoa</taxon>
        <taxon>Ecdysozoa</taxon>
        <taxon>Arthropoda</taxon>
        <taxon>Chelicerata</taxon>
        <taxon>Arachnida</taxon>
        <taxon>Pseudoscorpiones</taxon>
        <taxon>Cheliferoidea</taxon>
        <taxon>Chernetidae</taxon>
        <taxon>Cordylochernes</taxon>
    </lineage>
</organism>
<dbReference type="PROSITE" id="PS50853">
    <property type="entry name" value="FN3"/>
    <property type="match status" value="1"/>
</dbReference>
<evidence type="ECO:0000259" key="1">
    <source>
        <dbReference type="PROSITE" id="PS50853"/>
    </source>
</evidence>
<gene>
    <name evidence="2" type="ORF">LAZ67_11000793</name>
</gene>
<dbReference type="PRINTS" id="PR00014">
    <property type="entry name" value="FNTYPEIII"/>
</dbReference>
<dbReference type="PANTHER" id="PTHR46957">
    <property type="entry name" value="CYTOKINE RECEPTOR"/>
    <property type="match status" value="1"/>
</dbReference>
<keyword evidence="3" id="KW-1185">Reference proteome</keyword>
<dbReference type="InterPro" id="IPR013783">
    <property type="entry name" value="Ig-like_fold"/>
</dbReference>
<name>A0ABY6KYR8_9ARAC</name>
<dbReference type="CDD" id="cd00063">
    <property type="entry name" value="FN3"/>
    <property type="match status" value="1"/>
</dbReference>